<dbReference type="STRING" id="1122930.SAMN02745168_0013"/>
<dbReference type="AlphaFoldDB" id="A0A1W2CIL1"/>
<dbReference type="PROSITE" id="PS51257">
    <property type="entry name" value="PROKAR_LIPOPROTEIN"/>
    <property type="match status" value="1"/>
</dbReference>
<keyword evidence="4" id="KW-1185">Reference proteome</keyword>
<feature type="domain" description="Sporulation stage II protein D amidase enhancer LytB N-terminal" evidence="2">
    <location>
        <begin position="232"/>
        <end position="321"/>
    </location>
</feature>
<dbReference type="PANTHER" id="PTHR30032">
    <property type="entry name" value="N-ACETYLMURAMOYL-L-ALANINE AMIDASE-RELATED"/>
    <property type="match status" value="1"/>
</dbReference>
<dbReference type="InterPro" id="IPR051922">
    <property type="entry name" value="Bact_Sporulation_Assoc"/>
</dbReference>
<proteinExistence type="predicted"/>
<dbReference type="EMBL" id="FWXW01000010">
    <property type="protein sequence ID" value="SMC84468.1"/>
    <property type="molecule type" value="Genomic_DNA"/>
</dbReference>
<evidence type="ECO:0000259" key="2">
    <source>
        <dbReference type="Pfam" id="PF08486"/>
    </source>
</evidence>
<name>A0A1W2CIL1_9FIRM</name>
<dbReference type="PANTHER" id="PTHR30032:SF4">
    <property type="entry name" value="AMIDASE ENHANCER"/>
    <property type="match status" value="1"/>
</dbReference>
<dbReference type="InterPro" id="IPR013693">
    <property type="entry name" value="SpoIID/LytB_N"/>
</dbReference>
<evidence type="ECO:0000256" key="1">
    <source>
        <dbReference type="SAM" id="SignalP"/>
    </source>
</evidence>
<evidence type="ECO:0000313" key="4">
    <source>
        <dbReference type="Proteomes" id="UP000192790"/>
    </source>
</evidence>
<organism evidence="3 4">
    <name type="scientific">Papillibacter cinnamivorans DSM 12816</name>
    <dbReference type="NCBI Taxonomy" id="1122930"/>
    <lineage>
        <taxon>Bacteria</taxon>
        <taxon>Bacillati</taxon>
        <taxon>Bacillota</taxon>
        <taxon>Clostridia</taxon>
        <taxon>Eubacteriales</taxon>
        <taxon>Oscillospiraceae</taxon>
        <taxon>Papillibacter</taxon>
    </lineage>
</organism>
<feature type="chain" id="PRO_5039376553" evidence="1">
    <location>
        <begin position="23"/>
        <end position="552"/>
    </location>
</feature>
<accession>A0A1W2CIL1</accession>
<dbReference type="NCBIfam" id="TIGR02669">
    <property type="entry name" value="SpoIID_LytB"/>
    <property type="match status" value="1"/>
</dbReference>
<dbReference type="RefSeq" id="WP_084235442.1">
    <property type="nucleotide sequence ID" value="NZ_FWXW01000010.1"/>
</dbReference>
<protein>
    <submittedName>
        <fullName evidence="3">Stage II sporulation protein D</fullName>
    </submittedName>
</protein>
<sequence length="552" mass="58835">MRKFVQIAAAVGAILACLTVSAAAVDDNPTVKVGLYYGSSALFSANLQNFAGSGYQFGYYDSGRNFVSLGSTAETKISMTCDTNIYVSGGTYYDTVPTYSYSVIGAYHIQLPQVYGTFAEAQQAAAAITAVPAFPAYVSGSFYVRAGNYQTADAANAAMLSLGVTGGTAVGNSSTGITVTRTTTTTILFEYDGGGNTQLAVLPNLDSSVKAVTWFKNIKYYGGFEYRRVSGGYITVINVLPMQDYIKGVIPYEMSPSWPLEALKAQAVCARTYAVKSNSKHAKDGFDLCNTTDCQVYKGTNSANAVTDQAVDETCGMFVCYGGSLAETVYFSCDGGATEDVQNVWGTSYPYLMGVEDPFEPVEKISGYYWNVTYTLDQLTALLKEKGYTTGNITDVYVSEYTAMGNVLSVTFRDDWGKSYTFYRSGAKSIFYSSSLGKSLSSQRFSIAPADGSVTLYVNGGTDTLGTVAETYALRGDGTVGKLSGSGSSTYVLSSTGLSTLYTQGTARSFTVSGTGKGHNVGMSQWGAYGMASQGYTYDQIIGYYYSGVNLD</sequence>
<dbReference type="Pfam" id="PF08486">
    <property type="entry name" value="SpoIID"/>
    <property type="match status" value="1"/>
</dbReference>
<dbReference type="InterPro" id="IPR013486">
    <property type="entry name" value="SpoIID/LytB"/>
</dbReference>
<dbReference type="GO" id="GO:0030435">
    <property type="term" value="P:sporulation resulting in formation of a cellular spore"/>
    <property type="evidence" value="ECO:0007669"/>
    <property type="project" value="InterPro"/>
</dbReference>
<reference evidence="3 4" key="1">
    <citation type="submission" date="2017-04" db="EMBL/GenBank/DDBJ databases">
        <authorList>
            <person name="Afonso C.L."/>
            <person name="Miller P.J."/>
            <person name="Scott M.A."/>
            <person name="Spackman E."/>
            <person name="Goraichik I."/>
            <person name="Dimitrov K.M."/>
            <person name="Suarez D.L."/>
            <person name="Swayne D.E."/>
        </authorList>
    </citation>
    <scope>NUCLEOTIDE SEQUENCE [LARGE SCALE GENOMIC DNA]</scope>
    <source>
        <strain evidence="3 4">DSM 12816</strain>
    </source>
</reference>
<dbReference type="Proteomes" id="UP000192790">
    <property type="component" value="Unassembled WGS sequence"/>
</dbReference>
<feature type="signal peptide" evidence="1">
    <location>
        <begin position="1"/>
        <end position="22"/>
    </location>
</feature>
<keyword evidence="1" id="KW-0732">Signal</keyword>
<gene>
    <name evidence="3" type="ORF">SAMN02745168_0013</name>
</gene>
<dbReference type="OrthoDB" id="9794671at2"/>
<dbReference type="GO" id="GO:0030288">
    <property type="term" value="C:outer membrane-bounded periplasmic space"/>
    <property type="evidence" value="ECO:0007669"/>
    <property type="project" value="TreeGrafter"/>
</dbReference>
<evidence type="ECO:0000313" key="3">
    <source>
        <dbReference type="EMBL" id="SMC84468.1"/>
    </source>
</evidence>